<comment type="caution">
    <text evidence="5">The sequence shown here is derived from an EMBL/GenBank/DDBJ whole genome shotgun (WGS) entry which is preliminary data.</text>
</comment>
<evidence type="ECO:0000256" key="1">
    <source>
        <dbReference type="ARBA" id="ARBA00001933"/>
    </source>
</evidence>
<dbReference type="RefSeq" id="WP_078101693.1">
    <property type="nucleotide sequence ID" value="NZ_CBCSFW010000001.1"/>
</dbReference>
<dbReference type="PANTHER" id="PTHR11601">
    <property type="entry name" value="CYSTEINE DESULFURYLASE FAMILY MEMBER"/>
    <property type="match status" value="1"/>
</dbReference>
<dbReference type="Pfam" id="PF00266">
    <property type="entry name" value="Aminotran_5"/>
    <property type="match status" value="1"/>
</dbReference>
<dbReference type="Gene3D" id="3.90.1150.10">
    <property type="entry name" value="Aspartate Aminotransferase, domain 1"/>
    <property type="match status" value="1"/>
</dbReference>
<keyword evidence="7" id="KW-1185">Reference proteome</keyword>
<dbReference type="InterPro" id="IPR015422">
    <property type="entry name" value="PyrdxlP-dep_Trfase_small"/>
</dbReference>
<dbReference type="EMBL" id="PPQS01000039">
    <property type="protein sequence ID" value="PNZ49325.1"/>
    <property type="molecule type" value="Genomic_DNA"/>
</dbReference>
<evidence type="ECO:0000256" key="2">
    <source>
        <dbReference type="ARBA" id="ARBA00022898"/>
    </source>
</evidence>
<keyword evidence="2" id="KW-0663">Pyridoxal phosphate</keyword>
<dbReference type="InterPro" id="IPR015424">
    <property type="entry name" value="PyrdxlP-dep_Trfase"/>
</dbReference>
<dbReference type="GO" id="GO:0008483">
    <property type="term" value="F:transaminase activity"/>
    <property type="evidence" value="ECO:0007669"/>
    <property type="project" value="UniProtKB-KW"/>
</dbReference>
<dbReference type="PIRSF" id="PIRSF005572">
    <property type="entry name" value="NifS"/>
    <property type="match status" value="1"/>
</dbReference>
<dbReference type="InterPro" id="IPR015421">
    <property type="entry name" value="PyrdxlP-dep_Trfase_major"/>
</dbReference>
<dbReference type="PANTHER" id="PTHR11601:SF50">
    <property type="entry name" value="CYSTEINE DESULFURASE ISCS 2-RELATED"/>
    <property type="match status" value="1"/>
</dbReference>
<dbReference type="InterPro" id="IPR000192">
    <property type="entry name" value="Aminotrans_V_dom"/>
</dbReference>
<evidence type="ECO:0000313" key="5">
    <source>
        <dbReference type="EMBL" id="PNZ49325.1"/>
    </source>
</evidence>
<evidence type="ECO:0000259" key="3">
    <source>
        <dbReference type="Pfam" id="PF00266"/>
    </source>
</evidence>
<keyword evidence="5" id="KW-0032">Aminotransferase</keyword>
<evidence type="ECO:0000313" key="7">
    <source>
        <dbReference type="Proteomes" id="UP000596960"/>
    </source>
</evidence>
<comment type="cofactor">
    <cofactor evidence="1">
        <name>pyridoxal 5'-phosphate</name>
        <dbReference type="ChEBI" id="CHEBI:597326"/>
    </cofactor>
</comment>
<dbReference type="Gene3D" id="3.40.640.10">
    <property type="entry name" value="Type I PLP-dependent aspartate aminotransferase-like (Major domain)"/>
    <property type="match status" value="1"/>
</dbReference>
<sequence length="382" mass="42573">MFILIYLDNAATTKAFEEVLETYLKVNQSMYFNPSSPHKAGLQADQLLQQAKVQINKMVNANKNYDVVFTSGATESNNIALKGVAYRKFDTANVIITSVLEHPSVLEVVRYLEEHEGFKVKYVDVTKDGSIDLQHFNELMSDKVGLVTCMYVNNVTGQIQPIAEIAEILKQYPKVHFHVDAVQAFGKIPVDFKNVDSLSLSGHKFNGLKGQGVLLVKHIQNIEPIIQGGGQEYGMRSGTINLPSDIALVKAMKIANDNRDALHNYVASLNENIREFLKSFQGVYINSTRNGSPFILNISFPGVKGEVLVNAFSKYDIMVSTTSACSSKRNKLNEVLTAMGLSDKEIEGSIRLSFGATTTKEDIEKFKEIFIIIYEEIKELLK</sequence>
<dbReference type="Gene3D" id="1.10.260.50">
    <property type="match status" value="1"/>
</dbReference>
<accession>A0A2K4AGX1</accession>
<dbReference type="Proteomes" id="UP000596960">
    <property type="component" value="Unassembled WGS sequence"/>
</dbReference>
<dbReference type="Proteomes" id="UP000236395">
    <property type="component" value="Unassembled WGS sequence"/>
</dbReference>
<dbReference type="EMBL" id="JADAMT010000002">
    <property type="protein sequence ID" value="MBE2127952.1"/>
    <property type="molecule type" value="Genomic_DNA"/>
</dbReference>
<gene>
    <name evidence="5" type="ORF">CD116_09120</name>
    <name evidence="4" type="ORF">ILQ21_02560</name>
</gene>
<protein>
    <submittedName>
        <fullName evidence="5">Aminotransferase</fullName>
    </submittedName>
    <submittedName>
        <fullName evidence="4">Cysteine desulfurase</fullName>
    </submittedName>
</protein>
<dbReference type="SUPFAM" id="SSF53383">
    <property type="entry name" value="PLP-dependent transferases"/>
    <property type="match status" value="1"/>
</dbReference>
<dbReference type="InterPro" id="IPR016454">
    <property type="entry name" value="Cysteine_dSase"/>
</dbReference>
<evidence type="ECO:0000313" key="4">
    <source>
        <dbReference type="EMBL" id="MBE2127952.1"/>
    </source>
</evidence>
<dbReference type="GeneID" id="98346076"/>
<feature type="domain" description="Aminotransferase class V" evidence="3">
    <location>
        <begin position="5"/>
        <end position="366"/>
    </location>
</feature>
<name>A0A2K4AGX1_9STAP</name>
<proteinExistence type="predicted"/>
<organism evidence="5 6">
    <name type="scientific">Staphylococcus schweitzeri</name>
    <dbReference type="NCBI Taxonomy" id="1654388"/>
    <lineage>
        <taxon>Bacteria</taxon>
        <taxon>Bacillati</taxon>
        <taxon>Bacillota</taxon>
        <taxon>Bacilli</taxon>
        <taxon>Bacillales</taxon>
        <taxon>Staphylococcaceae</taxon>
        <taxon>Staphylococcus</taxon>
    </lineage>
</organism>
<reference evidence="5 6" key="1">
    <citation type="submission" date="2017-08" db="EMBL/GenBank/DDBJ databases">
        <title>Draft genome sequences of 64 type strains of genus Staph aureus.</title>
        <authorList>
            <person name="Cole K."/>
            <person name="Golubchik T."/>
            <person name="Russell J."/>
            <person name="Foster D."/>
            <person name="Llewelyn M."/>
            <person name="Wilson D."/>
            <person name="Crook D."/>
            <person name="Paul J."/>
        </authorList>
    </citation>
    <scope>NUCLEOTIDE SEQUENCE [LARGE SCALE GENOMIC DNA]</scope>
    <source>
        <strain evidence="5 6">DSM 28300</strain>
    </source>
</reference>
<dbReference type="AlphaFoldDB" id="A0A2K4AGX1"/>
<evidence type="ECO:0000313" key="6">
    <source>
        <dbReference type="Proteomes" id="UP000236395"/>
    </source>
</evidence>
<keyword evidence="5" id="KW-0808">Transferase</keyword>
<reference evidence="4 7" key="2">
    <citation type="submission" date="2020-10" db="EMBL/GenBank/DDBJ databases">
        <title>Phenotypic and genomic profiling of Staphylococcus argenteus in Canada and the United States and recommendations for clinical result reporting.</title>
        <authorList>
            <person name="Eshaghi A."/>
            <person name="Bommersbach C."/>
            <person name="Zitterman S."/>
            <person name="Burnham C.-A.D."/>
            <person name="Patel R."/>
            <person name="Schuetz A.N."/>
            <person name="Patel S.N."/>
            <person name="Kus J.V."/>
        </authorList>
    </citation>
    <scope>NUCLEOTIDE SEQUENCE [LARGE SCALE GENOMIC DNA]</scope>
    <source>
        <strain evidence="4 7">DSM 28300</strain>
    </source>
</reference>